<dbReference type="EMBL" id="JBHSNZ010000015">
    <property type="protein sequence ID" value="MFC5810260.1"/>
    <property type="molecule type" value="Genomic_DNA"/>
</dbReference>
<dbReference type="Gene3D" id="1.10.10.10">
    <property type="entry name" value="Winged helix-like DNA-binding domain superfamily/Winged helix DNA-binding domain"/>
    <property type="match status" value="1"/>
</dbReference>
<gene>
    <name evidence="3" type="ORF">ACFQGO_22630</name>
</gene>
<reference evidence="4" key="1">
    <citation type="journal article" date="2019" name="Int. J. Syst. Evol. Microbiol.">
        <title>The Global Catalogue of Microorganisms (GCM) 10K type strain sequencing project: providing services to taxonomists for standard genome sequencing and annotation.</title>
        <authorList>
            <consortium name="The Broad Institute Genomics Platform"/>
            <consortium name="The Broad Institute Genome Sequencing Center for Infectious Disease"/>
            <person name="Wu L."/>
            <person name="Ma J."/>
        </authorList>
    </citation>
    <scope>NUCLEOTIDE SEQUENCE [LARGE SCALE GENOMIC DNA]</scope>
    <source>
        <strain evidence="4">JCM 9918</strain>
    </source>
</reference>
<protein>
    <submittedName>
        <fullName evidence="3">MarR family winged helix-turn-helix transcriptional regulator</fullName>
    </submittedName>
</protein>
<sequence>MPSEDQQIETTERIMYLLNRIRVQTAEVVASDLSDLGLTGTQALILETLLERGPTSAAELGRRCLITRQALSAPLNALEQRGLVSRPRSDASARQRPSSLTDRGREVAASVRRRVLQLERGSVQSFTAEERATLEQLLRRYADFWSGQAGSPTTSAEAESAGRGLT</sequence>
<feature type="region of interest" description="Disordered" evidence="1">
    <location>
        <begin position="82"/>
        <end position="106"/>
    </location>
</feature>
<dbReference type="InterPro" id="IPR039422">
    <property type="entry name" value="MarR/SlyA-like"/>
</dbReference>
<dbReference type="InterPro" id="IPR000835">
    <property type="entry name" value="HTH_MarR-typ"/>
</dbReference>
<proteinExistence type="predicted"/>
<evidence type="ECO:0000313" key="4">
    <source>
        <dbReference type="Proteomes" id="UP001596112"/>
    </source>
</evidence>
<name>A0ABW1BAT3_9ACTN</name>
<evidence type="ECO:0000313" key="3">
    <source>
        <dbReference type="EMBL" id="MFC5810260.1"/>
    </source>
</evidence>
<feature type="domain" description="HTH marR-type" evidence="2">
    <location>
        <begin position="11"/>
        <end position="143"/>
    </location>
</feature>
<dbReference type="PANTHER" id="PTHR33164">
    <property type="entry name" value="TRANSCRIPTIONAL REGULATOR, MARR FAMILY"/>
    <property type="match status" value="1"/>
</dbReference>
<dbReference type="SMART" id="SM00347">
    <property type="entry name" value="HTH_MARR"/>
    <property type="match status" value="1"/>
</dbReference>
<accession>A0ABW1BAT3</accession>
<dbReference type="SUPFAM" id="SSF46785">
    <property type="entry name" value="Winged helix' DNA-binding domain"/>
    <property type="match status" value="1"/>
</dbReference>
<dbReference type="PRINTS" id="PR00598">
    <property type="entry name" value="HTHMARR"/>
</dbReference>
<dbReference type="Pfam" id="PF12802">
    <property type="entry name" value="MarR_2"/>
    <property type="match status" value="1"/>
</dbReference>
<feature type="region of interest" description="Disordered" evidence="1">
    <location>
        <begin position="146"/>
        <end position="166"/>
    </location>
</feature>
<dbReference type="Proteomes" id="UP001596112">
    <property type="component" value="Unassembled WGS sequence"/>
</dbReference>
<dbReference type="PROSITE" id="PS50995">
    <property type="entry name" value="HTH_MARR_2"/>
    <property type="match status" value="1"/>
</dbReference>
<dbReference type="InterPro" id="IPR036390">
    <property type="entry name" value="WH_DNA-bd_sf"/>
</dbReference>
<feature type="compositionally biased region" description="Polar residues" evidence="1">
    <location>
        <begin position="148"/>
        <end position="157"/>
    </location>
</feature>
<dbReference type="PANTHER" id="PTHR33164:SF43">
    <property type="entry name" value="HTH-TYPE TRANSCRIPTIONAL REPRESSOR YETL"/>
    <property type="match status" value="1"/>
</dbReference>
<evidence type="ECO:0000256" key="1">
    <source>
        <dbReference type="SAM" id="MobiDB-lite"/>
    </source>
</evidence>
<comment type="caution">
    <text evidence="3">The sequence shown here is derived from an EMBL/GenBank/DDBJ whole genome shotgun (WGS) entry which is preliminary data.</text>
</comment>
<dbReference type="RefSeq" id="WP_272171754.1">
    <property type="nucleotide sequence ID" value="NZ_JAQOSL010000036.1"/>
</dbReference>
<evidence type="ECO:0000259" key="2">
    <source>
        <dbReference type="PROSITE" id="PS50995"/>
    </source>
</evidence>
<organism evidence="3 4">
    <name type="scientific">Streptomyces heilongjiangensis</name>
    <dbReference type="NCBI Taxonomy" id="945052"/>
    <lineage>
        <taxon>Bacteria</taxon>
        <taxon>Bacillati</taxon>
        <taxon>Actinomycetota</taxon>
        <taxon>Actinomycetes</taxon>
        <taxon>Kitasatosporales</taxon>
        <taxon>Streptomycetaceae</taxon>
        <taxon>Streptomyces</taxon>
    </lineage>
</organism>
<dbReference type="InterPro" id="IPR036388">
    <property type="entry name" value="WH-like_DNA-bd_sf"/>
</dbReference>
<keyword evidence="4" id="KW-1185">Reference proteome</keyword>